<dbReference type="EMBL" id="CAJOBB010016569">
    <property type="protein sequence ID" value="CAF4330068.1"/>
    <property type="molecule type" value="Genomic_DNA"/>
</dbReference>
<comment type="caution">
    <text evidence="1">The sequence shown here is derived from an EMBL/GenBank/DDBJ whole genome shotgun (WGS) entry which is preliminary data.</text>
</comment>
<gene>
    <name evidence="1" type="ORF">KXQ929_LOCUS47119</name>
</gene>
<evidence type="ECO:0000313" key="1">
    <source>
        <dbReference type="EMBL" id="CAF4330068.1"/>
    </source>
</evidence>
<evidence type="ECO:0000313" key="2">
    <source>
        <dbReference type="Proteomes" id="UP000663868"/>
    </source>
</evidence>
<dbReference type="Proteomes" id="UP000663868">
    <property type="component" value="Unassembled WGS sequence"/>
</dbReference>
<name>A0A820JVL7_9BILA</name>
<reference evidence="1" key="1">
    <citation type="submission" date="2021-02" db="EMBL/GenBank/DDBJ databases">
        <authorList>
            <person name="Nowell W R."/>
        </authorList>
    </citation>
    <scope>NUCLEOTIDE SEQUENCE</scope>
</reference>
<sequence>MGLSILSSSQSQRKKFVLSKRSQAASDAIEIFSKKSDLSSDTSECEEKESRVDMTYFYLLSPYIERFNKYCSLCVRNKTFGTTEYDRNQLLRCKLYCKGRPTCPFACSVIVFNNGTADILVHNGTIHHPHGVKHSRPMRKPIRSLLKKRFAQGA</sequence>
<feature type="non-terminal residue" evidence="1">
    <location>
        <position position="154"/>
    </location>
</feature>
<dbReference type="AlphaFoldDB" id="A0A820JVL7"/>
<proteinExistence type="predicted"/>
<accession>A0A820JVL7</accession>
<organism evidence="1 2">
    <name type="scientific">Adineta steineri</name>
    <dbReference type="NCBI Taxonomy" id="433720"/>
    <lineage>
        <taxon>Eukaryota</taxon>
        <taxon>Metazoa</taxon>
        <taxon>Spiralia</taxon>
        <taxon>Gnathifera</taxon>
        <taxon>Rotifera</taxon>
        <taxon>Eurotatoria</taxon>
        <taxon>Bdelloidea</taxon>
        <taxon>Adinetida</taxon>
        <taxon>Adinetidae</taxon>
        <taxon>Adineta</taxon>
    </lineage>
</organism>
<protein>
    <submittedName>
        <fullName evidence="1">Uncharacterized protein</fullName>
    </submittedName>
</protein>